<evidence type="ECO:0000259" key="8">
    <source>
        <dbReference type="Pfam" id="PF16363"/>
    </source>
</evidence>
<comment type="cofactor">
    <cofactor evidence="2 7">
        <name>NAD(+)</name>
        <dbReference type="ChEBI" id="CHEBI:57540"/>
    </cofactor>
</comment>
<evidence type="ECO:0000256" key="6">
    <source>
        <dbReference type="ARBA" id="ARBA00023239"/>
    </source>
</evidence>
<evidence type="ECO:0000256" key="4">
    <source>
        <dbReference type="ARBA" id="ARBA00011990"/>
    </source>
</evidence>
<name>A0A1G2PIA1_9BACT</name>
<dbReference type="Gene3D" id="3.40.50.720">
    <property type="entry name" value="NAD(P)-binding Rossmann-like Domain"/>
    <property type="match status" value="1"/>
</dbReference>
<gene>
    <name evidence="9" type="ORF">A2806_03790</name>
</gene>
<comment type="caution">
    <text evidence="9">The sequence shown here is derived from an EMBL/GenBank/DDBJ whole genome shotgun (WGS) entry which is preliminary data.</text>
</comment>
<dbReference type="InterPro" id="IPR036291">
    <property type="entry name" value="NAD(P)-bd_dom_sf"/>
</dbReference>
<dbReference type="InterPro" id="IPR005888">
    <property type="entry name" value="dTDP_Gluc_deHydtase"/>
</dbReference>
<evidence type="ECO:0000313" key="10">
    <source>
        <dbReference type="Proteomes" id="UP000177629"/>
    </source>
</evidence>
<protein>
    <recommendedName>
        <fullName evidence="4 7">dTDP-glucose 4,6-dehydratase</fullName>
        <ecNumber evidence="4 7">4.2.1.46</ecNumber>
    </recommendedName>
</protein>
<dbReference type="SUPFAM" id="SSF51735">
    <property type="entry name" value="NAD(P)-binding Rossmann-fold domains"/>
    <property type="match status" value="1"/>
</dbReference>
<dbReference type="InterPro" id="IPR016040">
    <property type="entry name" value="NAD(P)-bd_dom"/>
</dbReference>
<dbReference type="STRING" id="1802362.A2806_03790"/>
<keyword evidence="6 7" id="KW-0456">Lyase</keyword>
<dbReference type="NCBIfam" id="TIGR01181">
    <property type="entry name" value="dTDP_gluc_dehyt"/>
    <property type="match status" value="1"/>
</dbReference>
<dbReference type="EMBL" id="MHSS01000009">
    <property type="protein sequence ID" value="OHA48068.1"/>
    <property type="molecule type" value="Genomic_DNA"/>
</dbReference>
<evidence type="ECO:0000256" key="5">
    <source>
        <dbReference type="ARBA" id="ARBA00023027"/>
    </source>
</evidence>
<dbReference type="GO" id="GO:0008460">
    <property type="term" value="F:dTDP-glucose 4,6-dehydratase activity"/>
    <property type="evidence" value="ECO:0007669"/>
    <property type="project" value="UniProtKB-EC"/>
</dbReference>
<evidence type="ECO:0000256" key="1">
    <source>
        <dbReference type="ARBA" id="ARBA00001539"/>
    </source>
</evidence>
<sequence length="343" mass="38882">MGRSGAFKRKKILVCGGAGFIGSNFIRHILDKYPHYEVVNFDKLTYAGNLDNLTGVDRDPRYTFVQGDIADPAAIDKVFSSGVDAIINFAAETHVGRSVYYGAREFVHTNVLGVQTLLEAVKKFKTPRFLNVSTDEVYGELSLDDKRAFDETWPFQPNVPYAAAKAGGDLMCRAYWESYKTPVIVTHCSNNFGPYQHPEKLIPHSIFRAMANQPLTIHGEGQHVRDWIFVLDHCEALDRVLHQGKLGEVYNIGAGNEISVKDIVRLILDILGKPRSLFVNVPDRPGNDLRYSLDIGKIQREFSWSPAHTFEEAMPKTVQWYQANIDWVERVRERDKKSLSYTI</sequence>
<reference evidence="9 10" key="1">
    <citation type="journal article" date="2016" name="Nat. Commun.">
        <title>Thousands of microbial genomes shed light on interconnected biogeochemical processes in an aquifer system.</title>
        <authorList>
            <person name="Anantharaman K."/>
            <person name="Brown C.T."/>
            <person name="Hug L.A."/>
            <person name="Sharon I."/>
            <person name="Castelle C.J."/>
            <person name="Probst A.J."/>
            <person name="Thomas B.C."/>
            <person name="Singh A."/>
            <person name="Wilkins M.J."/>
            <person name="Karaoz U."/>
            <person name="Brodie E.L."/>
            <person name="Williams K.H."/>
            <person name="Hubbard S.S."/>
            <person name="Banfield J.F."/>
        </authorList>
    </citation>
    <scope>NUCLEOTIDE SEQUENCE [LARGE SCALE GENOMIC DNA]</scope>
</reference>
<dbReference type="PANTHER" id="PTHR43000">
    <property type="entry name" value="DTDP-D-GLUCOSE 4,6-DEHYDRATASE-RELATED"/>
    <property type="match status" value="1"/>
</dbReference>
<dbReference type="Gene3D" id="3.90.25.10">
    <property type="entry name" value="UDP-galactose 4-epimerase, domain 1"/>
    <property type="match status" value="1"/>
</dbReference>
<evidence type="ECO:0000256" key="3">
    <source>
        <dbReference type="ARBA" id="ARBA00008178"/>
    </source>
</evidence>
<feature type="domain" description="NAD(P)-binding" evidence="8">
    <location>
        <begin position="13"/>
        <end position="315"/>
    </location>
</feature>
<dbReference type="GO" id="GO:0009225">
    <property type="term" value="P:nucleotide-sugar metabolic process"/>
    <property type="evidence" value="ECO:0007669"/>
    <property type="project" value="InterPro"/>
</dbReference>
<proteinExistence type="inferred from homology"/>
<dbReference type="Proteomes" id="UP000177629">
    <property type="component" value="Unassembled WGS sequence"/>
</dbReference>
<evidence type="ECO:0000256" key="7">
    <source>
        <dbReference type="RuleBase" id="RU004473"/>
    </source>
</evidence>
<accession>A0A1G2PIA1</accession>
<comment type="catalytic activity">
    <reaction evidence="1 7">
        <text>dTDP-alpha-D-glucose = dTDP-4-dehydro-6-deoxy-alpha-D-glucose + H2O</text>
        <dbReference type="Rhea" id="RHEA:17221"/>
        <dbReference type="ChEBI" id="CHEBI:15377"/>
        <dbReference type="ChEBI" id="CHEBI:57477"/>
        <dbReference type="ChEBI" id="CHEBI:57649"/>
        <dbReference type="EC" id="4.2.1.46"/>
    </reaction>
</comment>
<keyword evidence="5" id="KW-0520">NAD</keyword>
<evidence type="ECO:0000313" key="9">
    <source>
        <dbReference type="EMBL" id="OHA48068.1"/>
    </source>
</evidence>
<dbReference type="Pfam" id="PF16363">
    <property type="entry name" value="GDP_Man_Dehyd"/>
    <property type="match status" value="1"/>
</dbReference>
<evidence type="ECO:0000256" key="2">
    <source>
        <dbReference type="ARBA" id="ARBA00001911"/>
    </source>
</evidence>
<organism evidence="9 10">
    <name type="scientific">Candidatus Terrybacteria bacterium RIFCSPHIGHO2_01_FULL_48_17</name>
    <dbReference type="NCBI Taxonomy" id="1802362"/>
    <lineage>
        <taxon>Bacteria</taxon>
        <taxon>Candidatus Terryibacteriota</taxon>
    </lineage>
</organism>
<dbReference type="CDD" id="cd05246">
    <property type="entry name" value="dTDP_GD_SDR_e"/>
    <property type="match status" value="1"/>
</dbReference>
<dbReference type="EC" id="4.2.1.46" evidence="4 7"/>
<comment type="similarity">
    <text evidence="3 7">Belongs to the NAD(P)-dependent epimerase/dehydratase family. dTDP-glucose dehydratase subfamily.</text>
</comment>
<dbReference type="AlphaFoldDB" id="A0A1G2PIA1"/>